<sequence length="325" mass="35853">MARAPAVSPSRRLVGSPRGQSAAANLRSCLRGDGDEVLPPPRKLLSQNINIAIMDFTKPMTDEEFAKDLDGAERAIREGKVGTGYAAVTTTTSRGDEGKKRQFDKPTRAPVPVETLATSHSPSAGVPAASGAVIAPAPVVTSSRPPVIQSGSSWRCCEDFWLRGTCEKEDFCPMGTHYQLSASVGQSMQLSSAFALGMLPWMACMKYVELFARGTVGKNERWFMAFIARSQGQTMSKEDQLVKSEQGEEEEQWIEMKFEQEAERLLNCKAWFAVWRRRILSANVSELAFAEEREENGFGPSLKHFRLAYSEWQATVGQSICPEIC</sequence>
<accession>A0A1Y6M2M0</accession>
<evidence type="ECO:0000313" key="2">
    <source>
        <dbReference type="EMBL" id="SMY29241.1"/>
    </source>
</evidence>
<proteinExistence type="predicted"/>
<protein>
    <submittedName>
        <fullName evidence="2">Uncharacterized protein</fullName>
    </submittedName>
</protein>
<dbReference type="Proteomes" id="UP000215453">
    <property type="component" value="Chromosome 12"/>
</dbReference>
<evidence type="ECO:0000256" key="1">
    <source>
        <dbReference type="SAM" id="MobiDB-lite"/>
    </source>
</evidence>
<evidence type="ECO:0000313" key="3">
    <source>
        <dbReference type="Proteomes" id="UP000215453"/>
    </source>
</evidence>
<dbReference type="AlphaFoldDB" id="A0A1Y6M2M0"/>
<organism evidence="2 3">
    <name type="scientific">Zymoseptoria tritici ST99CH_1A5</name>
    <dbReference type="NCBI Taxonomy" id="1276529"/>
    <lineage>
        <taxon>Eukaryota</taxon>
        <taxon>Fungi</taxon>
        <taxon>Dikarya</taxon>
        <taxon>Ascomycota</taxon>
        <taxon>Pezizomycotina</taxon>
        <taxon>Dothideomycetes</taxon>
        <taxon>Dothideomycetidae</taxon>
        <taxon>Mycosphaerellales</taxon>
        <taxon>Mycosphaerellaceae</taxon>
        <taxon>Zymoseptoria</taxon>
    </lineage>
</organism>
<feature type="region of interest" description="Disordered" evidence="1">
    <location>
        <begin position="1"/>
        <end position="21"/>
    </location>
</feature>
<dbReference type="EMBL" id="LT882687">
    <property type="protein sequence ID" value="SMY29241.1"/>
    <property type="molecule type" value="Genomic_DNA"/>
</dbReference>
<gene>
    <name evidence="2" type="ORF">ZT1A5_G10688</name>
</gene>
<name>A0A1Y6M2M0_ZYMTR</name>
<reference evidence="2 3" key="1">
    <citation type="submission" date="2016-10" db="EMBL/GenBank/DDBJ databases">
        <authorList>
            <person name="Varghese N."/>
        </authorList>
    </citation>
    <scope>NUCLEOTIDE SEQUENCE [LARGE SCALE GENOMIC DNA]</scope>
</reference>